<dbReference type="GeneID" id="36528380"/>
<keyword evidence="1" id="KW-1133">Transmembrane helix</keyword>
<keyword evidence="3" id="KW-1185">Reference proteome</keyword>
<accession>A0A2I1CJF5</accession>
<evidence type="ECO:0000256" key="1">
    <source>
        <dbReference type="SAM" id="Phobius"/>
    </source>
</evidence>
<dbReference type="EMBL" id="MSZS01000002">
    <property type="protein sequence ID" value="PKX97771.1"/>
    <property type="molecule type" value="Genomic_DNA"/>
</dbReference>
<keyword evidence="1" id="KW-0812">Transmembrane</keyword>
<sequence>MLDRPAKSVQAMAETSADGKDIARVTGKLHSILVQCLGIQPLGVFLCDNYNPYQAKSNIAVLLFLRPTGIAGCLLVCCSIYWPRIGRKPDLFPPNKTISPGVDDVYSVSGLQSFFSFYIDLRDFTYSEQ</sequence>
<dbReference type="AlphaFoldDB" id="A0A2I1CJF5"/>
<name>A0A2I1CJF5_ASPN1</name>
<dbReference type="VEuPathDB" id="FungiDB:P174DRAFT_117185"/>
<dbReference type="RefSeq" id="XP_024686366.1">
    <property type="nucleotide sequence ID" value="XM_024821054.1"/>
</dbReference>
<reference evidence="3" key="1">
    <citation type="journal article" date="2018" name="Proc. Natl. Acad. Sci. U.S.A.">
        <title>Linking secondary metabolites to gene clusters through genome sequencing of six diverse Aspergillus species.</title>
        <authorList>
            <person name="Kaerboelling I."/>
            <person name="Vesth T.C."/>
            <person name="Frisvad J.C."/>
            <person name="Nybo J.L."/>
            <person name="Theobald S."/>
            <person name="Kuo A."/>
            <person name="Bowyer P."/>
            <person name="Matsuda Y."/>
            <person name="Mondo S."/>
            <person name="Lyhne E.K."/>
            <person name="Kogle M.E."/>
            <person name="Clum A."/>
            <person name="Lipzen A."/>
            <person name="Salamov A."/>
            <person name="Ngan C.Y."/>
            <person name="Daum C."/>
            <person name="Chiniquy J."/>
            <person name="Barry K."/>
            <person name="LaButti K."/>
            <person name="Haridas S."/>
            <person name="Simmons B.A."/>
            <person name="Magnuson J.K."/>
            <person name="Mortensen U.H."/>
            <person name="Larsen T.O."/>
            <person name="Grigoriev I.V."/>
            <person name="Baker S.E."/>
            <person name="Andersen M.R."/>
        </authorList>
    </citation>
    <scope>NUCLEOTIDE SEQUENCE [LARGE SCALE GENOMIC DNA]</scope>
    <source>
        <strain evidence="3">IBT 16806</strain>
    </source>
</reference>
<dbReference type="Proteomes" id="UP000234474">
    <property type="component" value="Unassembled WGS sequence"/>
</dbReference>
<keyword evidence="1" id="KW-0472">Membrane</keyword>
<gene>
    <name evidence="2" type="ORF">P174DRAFT_117185</name>
</gene>
<protein>
    <submittedName>
        <fullName evidence="2">Uncharacterized protein</fullName>
    </submittedName>
</protein>
<feature type="transmembrane region" description="Helical" evidence="1">
    <location>
        <begin position="59"/>
        <end position="82"/>
    </location>
</feature>
<evidence type="ECO:0000313" key="2">
    <source>
        <dbReference type="EMBL" id="PKX97771.1"/>
    </source>
</evidence>
<organism evidence="2 3">
    <name type="scientific">Aspergillus novofumigatus (strain IBT 16806)</name>
    <dbReference type="NCBI Taxonomy" id="1392255"/>
    <lineage>
        <taxon>Eukaryota</taxon>
        <taxon>Fungi</taxon>
        <taxon>Dikarya</taxon>
        <taxon>Ascomycota</taxon>
        <taxon>Pezizomycotina</taxon>
        <taxon>Eurotiomycetes</taxon>
        <taxon>Eurotiomycetidae</taxon>
        <taxon>Eurotiales</taxon>
        <taxon>Aspergillaceae</taxon>
        <taxon>Aspergillus</taxon>
        <taxon>Aspergillus subgen. Fumigati</taxon>
    </lineage>
</organism>
<comment type="caution">
    <text evidence="2">The sequence shown here is derived from an EMBL/GenBank/DDBJ whole genome shotgun (WGS) entry which is preliminary data.</text>
</comment>
<proteinExistence type="predicted"/>
<evidence type="ECO:0000313" key="3">
    <source>
        <dbReference type="Proteomes" id="UP000234474"/>
    </source>
</evidence>